<gene>
    <name evidence="12" type="ORF">CGC21_20050</name>
    <name evidence="11" type="ORF">LDBPK_320970</name>
    <name evidence="10" type="ORF">LdCL_320015300</name>
</gene>
<dbReference type="GO" id="GO:0046961">
    <property type="term" value="F:proton-transporting ATPase activity, rotational mechanism"/>
    <property type="evidence" value="ECO:0007669"/>
    <property type="project" value="InterPro"/>
</dbReference>
<comment type="similarity">
    <text evidence="2 9">Belongs to the V-ATPase 116 kDa subunit family.</text>
</comment>
<dbReference type="EMBL" id="RHLC01000009">
    <property type="protein sequence ID" value="TPP43611.1"/>
    <property type="molecule type" value="Genomic_DNA"/>
</dbReference>
<name>A0A3Q8IGN1_LEIDO</name>
<dbReference type="Pfam" id="PF01496">
    <property type="entry name" value="V_ATPase_I"/>
    <property type="match status" value="1"/>
</dbReference>
<keyword evidence="5 9" id="KW-0375">Hydrogen ion transport</keyword>
<dbReference type="VEuPathDB" id="TriTrypDB:LdCL_320015300"/>
<dbReference type="PANTHER" id="PTHR11629:SF63">
    <property type="entry name" value="V-TYPE PROTON ATPASE SUBUNIT A"/>
    <property type="match status" value="1"/>
</dbReference>
<dbReference type="RefSeq" id="XP_003863513.1">
    <property type="nucleotide sequence ID" value="XM_003863465.1"/>
</dbReference>
<dbReference type="Proteomes" id="UP000008980">
    <property type="component" value="Chromosome 32"/>
</dbReference>
<evidence type="ECO:0000256" key="2">
    <source>
        <dbReference type="ARBA" id="ARBA00009904"/>
    </source>
</evidence>
<dbReference type="VEuPathDB" id="TriTrypDB:LdBPK_320970.1"/>
<reference evidence="11 13" key="1">
    <citation type="journal article" date="2011" name="Genome Res.">
        <title>Whole genome sequencing of multiple Leishmania donovani clinical isolates provides insights into population structure and mechanisms of drug resistance.</title>
        <authorList>
            <person name="Downing T."/>
            <person name="Imamura H."/>
            <person name="Decuypere S."/>
            <person name="Clark T.G."/>
            <person name="Coombs G.H."/>
            <person name="Cotton J.A."/>
            <person name="Hilley J.D."/>
            <person name="de Doncker S."/>
            <person name="Maes I."/>
            <person name="Mottram J.C."/>
            <person name="Quail M.A."/>
            <person name="Rijal S."/>
            <person name="Sanders M."/>
            <person name="Schonian G."/>
            <person name="Stark O."/>
            <person name="Sundar S."/>
            <person name="Vanaerschot M."/>
            <person name="Hertz-Fowler C."/>
            <person name="Dujardin J.C."/>
            <person name="Berriman M."/>
        </authorList>
    </citation>
    <scope>NUCLEOTIDE SEQUENCE [LARGE SCALE GENOMIC DNA]</scope>
    <source>
        <strain evidence="11 13">BPK282A1</strain>
    </source>
</reference>
<evidence type="ECO:0000313" key="14">
    <source>
        <dbReference type="Proteomes" id="UP000274082"/>
    </source>
</evidence>
<feature type="transmembrane region" description="Helical" evidence="9">
    <location>
        <begin position="543"/>
        <end position="562"/>
    </location>
</feature>
<evidence type="ECO:0000256" key="1">
    <source>
        <dbReference type="ARBA" id="ARBA00004141"/>
    </source>
</evidence>
<dbReference type="KEGG" id="ldo:LDBPK_320970"/>
<accession>A0A3Q8IGN1</accession>
<evidence type="ECO:0000256" key="5">
    <source>
        <dbReference type="ARBA" id="ARBA00022781"/>
    </source>
</evidence>
<feature type="transmembrane region" description="Helical" evidence="9">
    <location>
        <begin position="636"/>
        <end position="660"/>
    </location>
</feature>
<proteinExistence type="inferred from homology"/>
<evidence type="ECO:0000313" key="15">
    <source>
        <dbReference type="Proteomes" id="UP000318447"/>
    </source>
</evidence>
<dbReference type="GO" id="GO:0007035">
    <property type="term" value="P:vacuolar acidification"/>
    <property type="evidence" value="ECO:0007669"/>
    <property type="project" value="TreeGrafter"/>
</dbReference>
<dbReference type="EMBL" id="FR799619">
    <property type="protein sequence ID" value="CBZ36828.1"/>
    <property type="molecule type" value="Genomic_DNA"/>
</dbReference>
<dbReference type="GO" id="GO:0051117">
    <property type="term" value="F:ATPase binding"/>
    <property type="evidence" value="ECO:0007669"/>
    <property type="project" value="TreeGrafter"/>
</dbReference>
<reference evidence="13" key="3">
    <citation type="submission" date="2011-02" db="EMBL/GenBank/DDBJ databases">
        <title>Whole genome sequencing of Leishmania donovani clinical lines reveals dynamic variation related to drug resistance.</title>
        <authorList>
            <person name="Downing T."/>
            <person name="Imamura H."/>
            <person name="Sanders M."/>
            <person name="Decuypere S."/>
            <person name="Hertz-Fowler C."/>
            <person name="Clark T.G."/>
            <person name="Rijal S."/>
            <person name="Sundar S."/>
            <person name="Quail M.A."/>
            <person name="De Doncker S."/>
            <person name="Maes I."/>
            <person name="Vanaerschot M."/>
            <person name="Stark O."/>
            <person name="Schonian G."/>
            <person name="Dujardin J.C."/>
            <person name="Berriman M."/>
        </authorList>
    </citation>
    <scope>NUCLEOTIDE SEQUENCE [LARGE SCALE GENOMIC DNA]</scope>
    <source>
        <strain evidence="13">BPK282A1</strain>
    </source>
</reference>
<dbReference type="AlphaFoldDB" id="A0A3Q8IGN1"/>
<sequence length="893" mass="101094">MPWRQEHCSGLWRSEDMIRVNIILQREVLHDTMYEVGMLGRVQFLDMNEGVTAFARPFTEELRRCEELQRKLHFIEESMCKDADLLERYPGDVNMSATVEEMRSSLLRGQMHMIDDRIESTVNELTAMLTSLEGFQHEMNQNQEMSLLYYKYRLLVETPSDMAANNSSSAHHGAAVSSDAFSRLASLFGFIESKLSEELYRLCYRITRGNAIVEISNEPAMFVDVQTGERNVAKTSFVVLCASPTMIVRLKKLMIGLGADVYTLDEVQSRGIELTTSTAAHHVEDTIEGVERRKRDVLTQWYEEHRLYKTYLKVEKVVLTAMNMCAMSGSTCTASAWVPLRHEQSLRRALQDAVASANGSVESIVTLHAEQKHPPTFFETNRFTESFQGIVDSYGMARYKEVNPGVFTIITFPYLFGIMYGDIGHGFLLLFIALFFIGKEKAWRTAQLNEIVAMVFGGRYLLLLMSLFAIYMGVLYNDFFGFSLNLFSSGYTWAPISEQKGTTYPTTPNGLPSVKPPHVYAMGLDAAWTETDNKLEFYNSVKMKHAVIVGVAQMFAGLLLSLSNSIYEKNWYKIAFLFVPEFVFLLCTFGYMSILIMVKWCRTWENTNKAPSILEIMTNFFLQPGSVPNPLFSGQAGLQVFLLLAAFAMVPFMLLGMPYIEMRDYKRWQQRRQVGGSRRHHGRALRVSVVAIETSDYTDVFLNEPSASLQHRQANYSGDESAHRNLMSDDDETANIFGDDSMHPFGVSTANSEEGATATVIERENEKFEHFDVSELIIHYVIHTIEYVLSSVSNTASYLRLWALSLAHAQLSEVFFSFTVAKTLDIDNSSGFVIAIGVLLWLGATLGVLVGMEALSAFLHALRLHWVEFQNKFYAGDGRTFDPLDLTTLNTAN</sequence>
<evidence type="ECO:0000313" key="11">
    <source>
        <dbReference type="EMBL" id="CBZ36828.1"/>
    </source>
</evidence>
<dbReference type="InterPro" id="IPR002490">
    <property type="entry name" value="V-ATPase_116kDa_su"/>
</dbReference>
<comment type="subcellular location">
    <subcellularLocation>
        <location evidence="1">Membrane</location>
        <topology evidence="1">Multi-pass membrane protein</topology>
    </subcellularLocation>
</comment>
<comment type="function">
    <text evidence="9">Essential component of the vacuolar proton pump (V-ATPase), a multimeric enzyme that catalyzes the translocation of protons across the membranes. Required for assembly and activity of the V-ATPase.</text>
</comment>
<reference evidence="15" key="6">
    <citation type="submission" date="2019-02" db="EMBL/GenBank/DDBJ databases">
        <title>FDA dAtabase for Regulatory Grade micrObial Sequences (FDA-ARGOS): Supporting development and validation of Infectious Disease Dx tests.</title>
        <authorList>
            <person name="Duncan R."/>
            <person name="Fisher C."/>
            <person name="Tallon L."/>
            <person name="Sadzewicz L."/>
            <person name="Sengamalay N."/>
            <person name="Ott S."/>
            <person name="Godinez A."/>
            <person name="Nagaraj S."/>
            <person name="Vavikolanu K."/>
            <person name="Nadendla S."/>
            <person name="Aluvathingal J."/>
            <person name="Sichtig H."/>
        </authorList>
    </citation>
    <scope>NUCLEOTIDE SEQUENCE [LARGE SCALE GENOMIC DNA]</scope>
    <source>
        <strain evidence="15">FDAARGOS_361</strain>
    </source>
</reference>
<feature type="transmembrane region" description="Helical" evidence="9">
    <location>
        <begin position="414"/>
        <end position="437"/>
    </location>
</feature>
<dbReference type="GeneID" id="13390326"/>
<reference evidence="12" key="5">
    <citation type="submission" date="2019-02" db="EMBL/GenBank/DDBJ databases">
        <title>FDA dAtabase for Regulatory Grade micrObial Sequences (FDA-ARGOS): Supporting development and validation of Infectious Disease Dx tests.</title>
        <authorList>
            <person name="Duncan R."/>
            <person name="Fisher C."/>
            <person name="Tallon L.J."/>
            <person name="Sadzewicz L."/>
            <person name="Sengamalay N."/>
            <person name="Ott S."/>
            <person name="Godinez A."/>
            <person name="Nagaraj S."/>
            <person name="Nadendla S."/>
            <person name="Sichtig H."/>
        </authorList>
    </citation>
    <scope>NUCLEOTIDE SEQUENCE</scope>
    <source>
        <strain evidence="12">FDAARGOS_361</strain>
    </source>
</reference>
<keyword evidence="14" id="KW-1185">Reference proteome</keyword>
<keyword evidence="4 9" id="KW-0812">Transmembrane</keyword>
<keyword evidence="7 9" id="KW-0406">Ion transport</keyword>
<protein>
    <recommendedName>
        <fullName evidence="9">V-type proton ATPase subunit a</fullName>
    </recommendedName>
</protein>
<accession>E9BNK0</accession>
<evidence type="ECO:0000313" key="12">
    <source>
        <dbReference type="EMBL" id="TPP43611.1"/>
    </source>
</evidence>
<dbReference type="EMBL" id="CP029531">
    <property type="protein sequence ID" value="AYU81644.1"/>
    <property type="molecule type" value="Genomic_DNA"/>
</dbReference>
<dbReference type="Proteomes" id="UP000318447">
    <property type="component" value="Unassembled WGS sequence"/>
</dbReference>
<evidence type="ECO:0000313" key="10">
    <source>
        <dbReference type="EMBL" id="AYU81644.1"/>
    </source>
</evidence>
<dbReference type="OrthoDB" id="10264220at2759"/>
<reference evidence="10 14" key="4">
    <citation type="journal article" date="2018" name="Sci. Rep.">
        <title>A complete Leishmania donovani reference genome identifies novel genetic variations associated with virulence.</title>
        <authorList>
            <person name="Lypaczewski P."/>
            <person name="Hoshizaki J."/>
            <person name="Zhang W.-W."/>
            <person name="McCall L.-I."/>
            <person name="Torcivia-Rodriguez J."/>
            <person name="Simonyan V."/>
            <person name="Kaur A."/>
            <person name="Dewar K."/>
            <person name="Matlashewski G."/>
        </authorList>
    </citation>
    <scope>NUCLEOTIDE SEQUENCE [LARGE SCALE GENOMIC DNA]</scope>
    <source>
        <strain evidence="10 14">LdCL</strain>
    </source>
</reference>
<evidence type="ECO:0000256" key="6">
    <source>
        <dbReference type="ARBA" id="ARBA00022989"/>
    </source>
</evidence>
<keyword evidence="8 9" id="KW-0472">Membrane</keyword>
<reference evidence="11" key="2">
    <citation type="submission" date="2011-01" db="EMBL/GenBank/DDBJ databases">
        <authorList>
            <person name="Zhao B.P."/>
            <person name="Ren Z.A."/>
            <person name="Li C.D."/>
        </authorList>
    </citation>
    <scope>NUCLEOTIDE SEQUENCE</scope>
    <source>
        <strain evidence="11">BPK282A1</strain>
    </source>
</reference>
<evidence type="ECO:0000256" key="8">
    <source>
        <dbReference type="ARBA" id="ARBA00023136"/>
    </source>
</evidence>
<dbReference type="GO" id="GO:0000220">
    <property type="term" value="C:vacuolar proton-transporting V-type ATPase, V0 domain"/>
    <property type="evidence" value="ECO:0007669"/>
    <property type="project" value="InterPro"/>
</dbReference>
<feature type="transmembrane region" description="Helical" evidence="9">
    <location>
        <begin position="832"/>
        <end position="855"/>
    </location>
</feature>
<dbReference type="OMA" id="HYVIHTI"/>
<dbReference type="PIRSF" id="PIRSF001293">
    <property type="entry name" value="ATP6V0A1"/>
    <property type="match status" value="1"/>
</dbReference>
<dbReference type="VEuPathDB" id="TriTrypDB:LDHU3_32.1260"/>
<organism evidence="10 14">
    <name type="scientific">Leishmania donovani</name>
    <dbReference type="NCBI Taxonomy" id="5661"/>
    <lineage>
        <taxon>Eukaryota</taxon>
        <taxon>Discoba</taxon>
        <taxon>Euglenozoa</taxon>
        <taxon>Kinetoplastea</taxon>
        <taxon>Metakinetoplastina</taxon>
        <taxon>Trypanosomatida</taxon>
        <taxon>Trypanosomatidae</taxon>
        <taxon>Leishmaniinae</taxon>
        <taxon>Leishmania</taxon>
    </lineage>
</organism>
<evidence type="ECO:0000313" key="13">
    <source>
        <dbReference type="Proteomes" id="UP000008980"/>
    </source>
</evidence>
<evidence type="ECO:0000256" key="3">
    <source>
        <dbReference type="ARBA" id="ARBA00022448"/>
    </source>
</evidence>
<keyword evidence="6 9" id="KW-1133">Transmembrane helix</keyword>
<evidence type="ECO:0000256" key="4">
    <source>
        <dbReference type="ARBA" id="ARBA00022692"/>
    </source>
</evidence>
<feature type="transmembrane region" description="Helical" evidence="9">
    <location>
        <begin position="574"/>
        <end position="598"/>
    </location>
</feature>
<dbReference type="PANTHER" id="PTHR11629">
    <property type="entry name" value="VACUOLAR PROTON ATPASES"/>
    <property type="match status" value="1"/>
</dbReference>
<dbReference type="InterPro" id="IPR026028">
    <property type="entry name" value="V-type_ATPase_116kDa_su_euka"/>
</dbReference>
<evidence type="ECO:0000256" key="7">
    <source>
        <dbReference type="ARBA" id="ARBA00023065"/>
    </source>
</evidence>
<evidence type="ECO:0000256" key="9">
    <source>
        <dbReference type="RuleBase" id="RU361189"/>
    </source>
</evidence>
<keyword evidence="3 9" id="KW-0813">Transport</keyword>
<dbReference type="Proteomes" id="UP000274082">
    <property type="component" value="Chromosome 32"/>
</dbReference>
<feature type="transmembrane region" description="Helical" evidence="9">
    <location>
        <begin position="458"/>
        <end position="476"/>
    </location>
</feature>